<feature type="non-terminal residue" evidence="7">
    <location>
        <position position="1"/>
    </location>
</feature>
<dbReference type="InterPro" id="IPR014010">
    <property type="entry name" value="REJ_dom"/>
</dbReference>
<organism evidence="7 8">
    <name type="scientific">Chloebia gouldiae</name>
    <name type="common">Gouldian finch</name>
    <name type="synonym">Erythrura gouldiae</name>
    <dbReference type="NCBI Taxonomy" id="44316"/>
    <lineage>
        <taxon>Eukaryota</taxon>
        <taxon>Metazoa</taxon>
        <taxon>Chordata</taxon>
        <taxon>Craniata</taxon>
        <taxon>Vertebrata</taxon>
        <taxon>Euteleostomi</taxon>
        <taxon>Archelosauria</taxon>
        <taxon>Archosauria</taxon>
        <taxon>Dinosauria</taxon>
        <taxon>Saurischia</taxon>
        <taxon>Theropoda</taxon>
        <taxon>Coelurosauria</taxon>
        <taxon>Aves</taxon>
        <taxon>Neognathae</taxon>
        <taxon>Neoaves</taxon>
        <taxon>Telluraves</taxon>
        <taxon>Australaves</taxon>
        <taxon>Passeriformes</taxon>
        <taxon>Passeroidea</taxon>
        <taxon>Passeridae</taxon>
        <taxon>Chloebia</taxon>
    </lineage>
</organism>
<comment type="similarity">
    <text evidence="2">Belongs to the polycystin family.</text>
</comment>
<dbReference type="EMBL" id="QUSF01000023">
    <property type="protein sequence ID" value="RLW01293.1"/>
    <property type="molecule type" value="Genomic_DNA"/>
</dbReference>
<feature type="domain" description="REJ" evidence="6">
    <location>
        <begin position="1"/>
        <end position="185"/>
    </location>
</feature>
<keyword evidence="5" id="KW-0472">Membrane</keyword>
<evidence type="ECO:0000256" key="2">
    <source>
        <dbReference type="ARBA" id="ARBA00007200"/>
    </source>
</evidence>
<dbReference type="OrthoDB" id="10264154at2759"/>
<dbReference type="GO" id="GO:0016020">
    <property type="term" value="C:membrane"/>
    <property type="evidence" value="ECO:0007669"/>
    <property type="project" value="UniProtKB-SubCell"/>
</dbReference>
<gene>
    <name evidence="7" type="ORF">DV515_00008077</name>
</gene>
<name>A0A3L8SGJ4_CHLGU</name>
<comment type="subcellular location">
    <subcellularLocation>
        <location evidence="1">Membrane</location>
    </subcellularLocation>
</comment>
<reference evidence="7 8" key="1">
    <citation type="journal article" date="2018" name="Proc. R. Soc. B">
        <title>A non-coding region near Follistatin controls head colour polymorphism in the Gouldian finch.</title>
        <authorList>
            <person name="Toomey M.B."/>
            <person name="Marques C.I."/>
            <person name="Andrade P."/>
            <person name="Araujo P.M."/>
            <person name="Sabatino S."/>
            <person name="Gazda M.A."/>
            <person name="Afonso S."/>
            <person name="Lopes R.J."/>
            <person name="Corbo J.C."/>
            <person name="Carneiro M."/>
        </authorList>
    </citation>
    <scope>NUCLEOTIDE SEQUENCE [LARGE SCALE GENOMIC DNA]</scope>
    <source>
        <strain evidence="7">Red01</strain>
        <tissue evidence="7">Muscle</tissue>
    </source>
</reference>
<evidence type="ECO:0000256" key="4">
    <source>
        <dbReference type="ARBA" id="ARBA00022989"/>
    </source>
</evidence>
<sequence length="185" mass="19956">AQRRYGERCFVLSAAAPPEAPGCAVRPGHGSVLTAFRVSCSAPASGRARPGGRLTYCFYAPPDSLLDCSPDPELFPVYLPLGEEENNFILHVTITVSNNVGDTVQTNTSVKVGPADMMDGNLTLQAVVSEKANSILKDGNNSMNLFQLYKSVTSVLNQQIQEESFNTSLPTNTRKEVSKTLAFLQ</sequence>
<dbReference type="Pfam" id="PF02010">
    <property type="entry name" value="REJ"/>
    <property type="match status" value="1"/>
</dbReference>
<dbReference type="AlphaFoldDB" id="A0A3L8SGJ4"/>
<evidence type="ECO:0000256" key="5">
    <source>
        <dbReference type="ARBA" id="ARBA00023136"/>
    </source>
</evidence>
<keyword evidence="3" id="KW-0812">Transmembrane</keyword>
<dbReference type="Proteomes" id="UP000276834">
    <property type="component" value="Unassembled WGS sequence"/>
</dbReference>
<evidence type="ECO:0000256" key="3">
    <source>
        <dbReference type="ARBA" id="ARBA00022692"/>
    </source>
</evidence>
<keyword evidence="8" id="KW-1185">Reference proteome</keyword>
<evidence type="ECO:0000256" key="1">
    <source>
        <dbReference type="ARBA" id="ARBA00004370"/>
    </source>
</evidence>
<evidence type="ECO:0000259" key="6">
    <source>
        <dbReference type="PROSITE" id="PS51111"/>
    </source>
</evidence>
<accession>A0A3L8SGJ4</accession>
<proteinExistence type="inferred from homology"/>
<dbReference type="InterPro" id="IPR002859">
    <property type="entry name" value="PKD/REJ-like"/>
</dbReference>
<keyword evidence="4" id="KW-1133">Transmembrane helix</keyword>
<evidence type="ECO:0000313" key="7">
    <source>
        <dbReference type="EMBL" id="RLW01293.1"/>
    </source>
</evidence>
<evidence type="ECO:0000313" key="8">
    <source>
        <dbReference type="Proteomes" id="UP000276834"/>
    </source>
</evidence>
<dbReference type="PROSITE" id="PS51111">
    <property type="entry name" value="REJ"/>
    <property type="match status" value="1"/>
</dbReference>
<comment type="caution">
    <text evidence="7">The sequence shown here is derived from an EMBL/GenBank/DDBJ whole genome shotgun (WGS) entry which is preliminary data.</text>
</comment>
<protein>
    <recommendedName>
        <fullName evidence="6">REJ domain-containing protein</fullName>
    </recommendedName>
</protein>